<keyword evidence="4" id="KW-1185">Reference proteome</keyword>
<feature type="compositionally biased region" description="Basic and acidic residues" evidence="1">
    <location>
        <begin position="28"/>
        <end position="72"/>
    </location>
</feature>
<dbReference type="Proteomes" id="UP000030765">
    <property type="component" value="Unassembled WGS sequence"/>
</dbReference>
<dbReference type="AlphaFoldDB" id="A0A084WEB8"/>
<protein>
    <submittedName>
        <fullName evidence="2 3">Uncharacterized protein</fullName>
    </submittedName>
</protein>
<evidence type="ECO:0000313" key="3">
    <source>
        <dbReference type="EnsemblMetazoa" id="ASIC016874-PA"/>
    </source>
</evidence>
<gene>
    <name evidence="2" type="ORF">ZHAS_00016874</name>
</gene>
<dbReference type="EMBL" id="ATLV01023198">
    <property type="status" value="NOT_ANNOTATED_CDS"/>
    <property type="molecule type" value="Genomic_DNA"/>
</dbReference>
<evidence type="ECO:0000313" key="2">
    <source>
        <dbReference type="EMBL" id="KFB48562.1"/>
    </source>
</evidence>
<reference evidence="2 4" key="1">
    <citation type="journal article" date="2014" name="BMC Genomics">
        <title>Genome sequence of Anopheles sinensis provides insight into genetics basis of mosquito competence for malaria parasites.</title>
        <authorList>
            <person name="Zhou D."/>
            <person name="Zhang D."/>
            <person name="Ding G."/>
            <person name="Shi L."/>
            <person name="Hou Q."/>
            <person name="Ye Y."/>
            <person name="Xu Y."/>
            <person name="Zhou H."/>
            <person name="Xiong C."/>
            <person name="Li S."/>
            <person name="Yu J."/>
            <person name="Hong S."/>
            <person name="Yu X."/>
            <person name="Zou P."/>
            <person name="Chen C."/>
            <person name="Chang X."/>
            <person name="Wang W."/>
            <person name="Lv Y."/>
            <person name="Sun Y."/>
            <person name="Ma L."/>
            <person name="Shen B."/>
            <person name="Zhu C."/>
        </authorList>
    </citation>
    <scope>NUCLEOTIDE SEQUENCE [LARGE SCALE GENOMIC DNA]</scope>
</reference>
<proteinExistence type="predicted"/>
<evidence type="ECO:0000256" key="1">
    <source>
        <dbReference type="SAM" id="MobiDB-lite"/>
    </source>
</evidence>
<dbReference type="VEuPathDB" id="VectorBase:ASIC016874"/>
<organism evidence="2">
    <name type="scientific">Anopheles sinensis</name>
    <name type="common">Mosquito</name>
    <dbReference type="NCBI Taxonomy" id="74873"/>
    <lineage>
        <taxon>Eukaryota</taxon>
        <taxon>Metazoa</taxon>
        <taxon>Ecdysozoa</taxon>
        <taxon>Arthropoda</taxon>
        <taxon>Hexapoda</taxon>
        <taxon>Insecta</taxon>
        <taxon>Pterygota</taxon>
        <taxon>Neoptera</taxon>
        <taxon>Endopterygota</taxon>
        <taxon>Diptera</taxon>
        <taxon>Nematocera</taxon>
        <taxon>Culicoidea</taxon>
        <taxon>Culicidae</taxon>
        <taxon>Anophelinae</taxon>
        <taxon>Anopheles</taxon>
    </lineage>
</organism>
<name>A0A084WEB8_ANOSI</name>
<accession>A0A084WEB8</accession>
<dbReference type="EMBL" id="KE525341">
    <property type="protein sequence ID" value="KFB48562.1"/>
    <property type="molecule type" value="Genomic_DNA"/>
</dbReference>
<evidence type="ECO:0000313" key="4">
    <source>
        <dbReference type="Proteomes" id="UP000030765"/>
    </source>
</evidence>
<reference evidence="3" key="2">
    <citation type="submission" date="2020-05" db="UniProtKB">
        <authorList>
            <consortium name="EnsemblMetazoa"/>
        </authorList>
    </citation>
    <scope>IDENTIFICATION</scope>
</reference>
<sequence length="72" mass="8286">MEKLHPKDAPTADWFGPLEHMATAVAPTEHHDSRKLFGRNQADEIRSVNDPRENDSREMESTARRDSTGRER</sequence>
<dbReference type="EnsemblMetazoa" id="ASIC016874-RA">
    <property type="protein sequence ID" value="ASIC016874-PA"/>
    <property type="gene ID" value="ASIC016874"/>
</dbReference>
<feature type="region of interest" description="Disordered" evidence="1">
    <location>
        <begin position="25"/>
        <end position="72"/>
    </location>
</feature>